<comment type="similarity">
    <text evidence="1">Belongs to the peptidase S33 family.</text>
</comment>
<feature type="domain" description="AB hydrolase-1" evidence="6">
    <location>
        <begin position="90"/>
        <end position="470"/>
    </location>
</feature>
<protein>
    <submittedName>
        <fullName evidence="7">Alpha/beta hydrolase</fullName>
    </submittedName>
</protein>
<evidence type="ECO:0000313" key="8">
    <source>
        <dbReference type="Proteomes" id="UP001367513"/>
    </source>
</evidence>
<organism evidence="7 8">
    <name type="scientific">Pseudonocardia alni subsp. carboxydivorans</name>
    <dbReference type="NCBI Taxonomy" id="415010"/>
    <lineage>
        <taxon>Bacteria</taxon>
        <taxon>Bacillati</taxon>
        <taxon>Actinomycetota</taxon>
        <taxon>Actinomycetes</taxon>
        <taxon>Pseudonocardiales</taxon>
        <taxon>Pseudonocardiaceae</taxon>
        <taxon>Pseudonocardia</taxon>
    </lineage>
</organism>
<feature type="chain" id="PRO_5045688015" evidence="5">
    <location>
        <begin position="26"/>
        <end position="501"/>
    </location>
</feature>
<proteinExistence type="inferred from homology"/>
<dbReference type="PANTHER" id="PTHR43248:SF29">
    <property type="entry name" value="TRIPEPTIDYL AMINOPEPTIDASE"/>
    <property type="match status" value="1"/>
</dbReference>
<dbReference type="InterPro" id="IPR051601">
    <property type="entry name" value="Serine_prot/Carboxylest_S33"/>
</dbReference>
<evidence type="ECO:0000256" key="3">
    <source>
        <dbReference type="ARBA" id="ARBA00022801"/>
    </source>
</evidence>
<dbReference type="InterPro" id="IPR000073">
    <property type="entry name" value="AB_hydrolase_1"/>
</dbReference>
<dbReference type="PROSITE" id="PS51318">
    <property type="entry name" value="TAT"/>
    <property type="match status" value="1"/>
</dbReference>
<comment type="caution">
    <text evidence="7">The sequence shown here is derived from an EMBL/GenBank/DDBJ whole genome shotgun (WGS) entry which is preliminary data.</text>
</comment>
<evidence type="ECO:0000256" key="5">
    <source>
        <dbReference type="SAM" id="SignalP"/>
    </source>
</evidence>
<dbReference type="Gene3D" id="3.40.50.1820">
    <property type="entry name" value="alpha/beta hydrolase"/>
    <property type="match status" value="1"/>
</dbReference>
<evidence type="ECO:0000313" key="7">
    <source>
        <dbReference type="EMBL" id="MEK6466394.1"/>
    </source>
</evidence>
<dbReference type="PANTHER" id="PTHR43248">
    <property type="entry name" value="2-SUCCINYL-6-HYDROXY-2,4-CYCLOHEXADIENE-1-CARBOXYLATE SYNTHASE"/>
    <property type="match status" value="1"/>
</dbReference>
<keyword evidence="3 7" id="KW-0378">Hydrolase</keyword>
<accession>A0ABU9AL06</accession>
<dbReference type="EMBL" id="JBBPIX010000013">
    <property type="protein sequence ID" value="MEK6466394.1"/>
    <property type="molecule type" value="Genomic_DNA"/>
</dbReference>
<dbReference type="InterPro" id="IPR029058">
    <property type="entry name" value="AB_hydrolase_fold"/>
</dbReference>
<dbReference type="RefSeq" id="WP_346104504.1">
    <property type="nucleotide sequence ID" value="NZ_BAAAOD010000036.1"/>
</dbReference>
<sequence length="501" mass="52529">MRGRRSLLRATVLALLAGLTGAAVAAPAGAAEPAAGPEWGPCPADVVAPLVALQCTQIPVPLDHGSPDGAQITITVSRLASTKPEKRRGILILNPGGPGGSGLAFANDLVKRGLPASVQDSYDIIGFDTRGVGHSDPVSCGFTTDQDYIGNIPPYAADDAAVLRTAEVAREVAQRCAANDRNGHLRHVTTANVARDMDRIRAALGEEKASFLGFSYGSALGAAYASLFPDRSDRVVLDSNVGDTHLDPDGIRRYALGAEETFGDFARWAADRHGTYGLGATPEEVRQTYLRLAARLDDRPSGGVDGRMFRAATFVGLYGPTLYGSTAAAWQSLLSGDAPPAPAPPASVPPAPVPPAGPSPQDNAYTAFLATTCNDVAWPRDVAVYQRAVAQDRERFPVYGAASANVLPCAFWPYEPAEPPVRVLAEGPANVLIVQNRHDPVTPLRGGELLREKFGDRARLVVENGSGHGVYAGVGDTPCALGVTTSYLVDGTLPPDDVVCR</sequence>
<gene>
    <name evidence="7" type="ORF">WG925_21840</name>
</gene>
<keyword evidence="2 5" id="KW-0732">Signal</keyword>
<feature type="signal peptide" evidence="5">
    <location>
        <begin position="1"/>
        <end position="25"/>
    </location>
</feature>
<keyword evidence="8" id="KW-1185">Reference proteome</keyword>
<dbReference type="GO" id="GO:0016787">
    <property type="term" value="F:hydrolase activity"/>
    <property type="evidence" value="ECO:0007669"/>
    <property type="project" value="UniProtKB-KW"/>
</dbReference>
<evidence type="ECO:0000256" key="4">
    <source>
        <dbReference type="SAM" id="MobiDB-lite"/>
    </source>
</evidence>
<dbReference type="SUPFAM" id="SSF53474">
    <property type="entry name" value="alpha/beta-Hydrolases"/>
    <property type="match status" value="1"/>
</dbReference>
<name>A0ABU9AL06_PSEA5</name>
<evidence type="ECO:0000256" key="1">
    <source>
        <dbReference type="ARBA" id="ARBA00010088"/>
    </source>
</evidence>
<dbReference type="InterPro" id="IPR006311">
    <property type="entry name" value="TAT_signal"/>
</dbReference>
<reference evidence="7 8" key="1">
    <citation type="submission" date="2024-03" db="EMBL/GenBank/DDBJ databases">
        <title>Draft genome sequence of Pseudonocardia carboxydivorans JCM 14827.</title>
        <authorList>
            <person name="Duangmal K."/>
        </authorList>
    </citation>
    <scope>NUCLEOTIDE SEQUENCE [LARGE SCALE GENOMIC DNA]</scope>
    <source>
        <strain evidence="7 8">JCM 14827</strain>
    </source>
</reference>
<dbReference type="Proteomes" id="UP001367513">
    <property type="component" value="Unassembled WGS sequence"/>
</dbReference>
<dbReference type="Pfam" id="PF00561">
    <property type="entry name" value="Abhydrolase_1"/>
    <property type="match status" value="1"/>
</dbReference>
<evidence type="ECO:0000259" key="6">
    <source>
        <dbReference type="Pfam" id="PF00561"/>
    </source>
</evidence>
<evidence type="ECO:0000256" key="2">
    <source>
        <dbReference type="ARBA" id="ARBA00022729"/>
    </source>
</evidence>
<feature type="compositionally biased region" description="Pro residues" evidence="4">
    <location>
        <begin position="339"/>
        <end position="358"/>
    </location>
</feature>
<feature type="region of interest" description="Disordered" evidence="4">
    <location>
        <begin position="338"/>
        <end position="362"/>
    </location>
</feature>